<dbReference type="Proteomes" id="UP001215280">
    <property type="component" value="Unassembled WGS sequence"/>
</dbReference>
<reference evidence="1" key="1">
    <citation type="submission" date="2023-03" db="EMBL/GenBank/DDBJ databases">
        <title>Massive genome expansion in bonnet fungi (Mycena s.s.) driven by repeated elements and novel gene families across ecological guilds.</title>
        <authorList>
            <consortium name="Lawrence Berkeley National Laboratory"/>
            <person name="Harder C.B."/>
            <person name="Miyauchi S."/>
            <person name="Viragh M."/>
            <person name="Kuo A."/>
            <person name="Thoen E."/>
            <person name="Andreopoulos B."/>
            <person name="Lu D."/>
            <person name="Skrede I."/>
            <person name="Drula E."/>
            <person name="Henrissat B."/>
            <person name="Morin E."/>
            <person name="Kohler A."/>
            <person name="Barry K."/>
            <person name="LaButti K."/>
            <person name="Morin E."/>
            <person name="Salamov A."/>
            <person name="Lipzen A."/>
            <person name="Mereny Z."/>
            <person name="Hegedus B."/>
            <person name="Baldrian P."/>
            <person name="Stursova M."/>
            <person name="Weitz H."/>
            <person name="Taylor A."/>
            <person name="Grigoriev I.V."/>
            <person name="Nagy L.G."/>
            <person name="Martin F."/>
            <person name="Kauserud H."/>
        </authorList>
    </citation>
    <scope>NUCLEOTIDE SEQUENCE</scope>
    <source>
        <strain evidence="1">CBHHK188m</strain>
    </source>
</reference>
<gene>
    <name evidence="1" type="ORF">DFH07DRAFT_699758</name>
</gene>
<accession>A0AAD7I7B4</accession>
<dbReference type="EMBL" id="JARJLG010000147">
    <property type="protein sequence ID" value="KAJ7736709.1"/>
    <property type="molecule type" value="Genomic_DNA"/>
</dbReference>
<comment type="caution">
    <text evidence="1">The sequence shown here is derived from an EMBL/GenBank/DDBJ whole genome shotgun (WGS) entry which is preliminary data.</text>
</comment>
<keyword evidence="2" id="KW-1185">Reference proteome</keyword>
<dbReference type="AlphaFoldDB" id="A0AAD7I7B4"/>
<protein>
    <submittedName>
        <fullName evidence="1">Uncharacterized protein</fullName>
    </submittedName>
</protein>
<feature type="non-terminal residue" evidence="1">
    <location>
        <position position="213"/>
    </location>
</feature>
<name>A0AAD7I7B4_9AGAR</name>
<proteinExistence type="predicted"/>
<organism evidence="1 2">
    <name type="scientific">Mycena maculata</name>
    <dbReference type="NCBI Taxonomy" id="230809"/>
    <lineage>
        <taxon>Eukaryota</taxon>
        <taxon>Fungi</taxon>
        <taxon>Dikarya</taxon>
        <taxon>Basidiomycota</taxon>
        <taxon>Agaricomycotina</taxon>
        <taxon>Agaricomycetes</taxon>
        <taxon>Agaricomycetidae</taxon>
        <taxon>Agaricales</taxon>
        <taxon>Marasmiineae</taxon>
        <taxon>Mycenaceae</taxon>
        <taxon>Mycena</taxon>
    </lineage>
</organism>
<sequence>YETPSYSTKYSKHYFDSLTFLQCVDLYAAPPGTHPYILRPKCLISFHFDAEVPTSEAEIIVVAAENIPHIADLLEVTKGLESAYDMGARAVWLDLSVNGHRSSVRYHFSKLQLVINICNNFPHIKNAAGILLHIEESGILHPHWIELFGTERIHATIHGFQVTQYPLHKLSCLLGENWVEDDVGDSITELAYLHLASFTPGSASSPFLLLPVS</sequence>
<feature type="non-terminal residue" evidence="1">
    <location>
        <position position="1"/>
    </location>
</feature>
<evidence type="ECO:0000313" key="1">
    <source>
        <dbReference type="EMBL" id="KAJ7736709.1"/>
    </source>
</evidence>
<evidence type="ECO:0000313" key="2">
    <source>
        <dbReference type="Proteomes" id="UP001215280"/>
    </source>
</evidence>